<dbReference type="CDD" id="cd06582">
    <property type="entry name" value="TM_PBP1_LivH_like"/>
    <property type="match status" value="1"/>
</dbReference>
<dbReference type="PANTHER" id="PTHR30482:SF20">
    <property type="entry name" value="HIGH-AFFINITY BRANCHED-CHAIN AMINO ACID TRANSPORT SYSTEM PERMEASE PROTEIN LIVM"/>
    <property type="match status" value="1"/>
</dbReference>
<dbReference type="GO" id="GO:0005886">
    <property type="term" value="C:plasma membrane"/>
    <property type="evidence" value="ECO:0007669"/>
    <property type="project" value="UniProtKB-SubCell"/>
</dbReference>
<evidence type="ECO:0000313" key="7">
    <source>
        <dbReference type="EMBL" id="GGK51499.1"/>
    </source>
</evidence>
<name>A0A917V984_9NOCA</name>
<feature type="transmembrane region" description="Helical" evidence="6">
    <location>
        <begin position="459"/>
        <end position="477"/>
    </location>
</feature>
<feature type="transmembrane region" description="Helical" evidence="6">
    <location>
        <begin position="58"/>
        <end position="78"/>
    </location>
</feature>
<organism evidence="7 8">
    <name type="scientific">Nocardia camponoti</name>
    <dbReference type="NCBI Taxonomy" id="1616106"/>
    <lineage>
        <taxon>Bacteria</taxon>
        <taxon>Bacillati</taxon>
        <taxon>Actinomycetota</taxon>
        <taxon>Actinomycetes</taxon>
        <taxon>Mycobacteriales</taxon>
        <taxon>Nocardiaceae</taxon>
        <taxon>Nocardia</taxon>
    </lineage>
</organism>
<dbReference type="AlphaFoldDB" id="A0A917V984"/>
<evidence type="ECO:0000256" key="2">
    <source>
        <dbReference type="ARBA" id="ARBA00022475"/>
    </source>
</evidence>
<reference evidence="7" key="1">
    <citation type="journal article" date="2014" name="Int. J. Syst. Evol. Microbiol.">
        <title>Complete genome sequence of Corynebacterium casei LMG S-19264T (=DSM 44701T), isolated from a smear-ripened cheese.</title>
        <authorList>
            <consortium name="US DOE Joint Genome Institute (JGI-PGF)"/>
            <person name="Walter F."/>
            <person name="Albersmeier A."/>
            <person name="Kalinowski J."/>
            <person name="Ruckert C."/>
        </authorList>
    </citation>
    <scope>NUCLEOTIDE SEQUENCE</scope>
    <source>
        <strain evidence="7">CGMCC 4.7278</strain>
    </source>
</reference>
<evidence type="ECO:0000313" key="8">
    <source>
        <dbReference type="Proteomes" id="UP000612956"/>
    </source>
</evidence>
<gene>
    <name evidence="7" type="ORF">GCM10011591_23960</name>
</gene>
<dbReference type="InterPro" id="IPR043428">
    <property type="entry name" value="LivM-like"/>
</dbReference>
<comment type="caution">
    <text evidence="7">The sequence shown here is derived from an EMBL/GenBank/DDBJ whole genome shotgun (WGS) entry which is preliminary data.</text>
</comment>
<dbReference type="RefSeq" id="WP_188828978.1">
    <property type="nucleotide sequence ID" value="NZ_BMMW01000002.1"/>
</dbReference>
<proteinExistence type="predicted"/>
<evidence type="ECO:0000256" key="4">
    <source>
        <dbReference type="ARBA" id="ARBA00022989"/>
    </source>
</evidence>
<dbReference type="PANTHER" id="PTHR30482">
    <property type="entry name" value="HIGH-AFFINITY BRANCHED-CHAIN AMINO ACID TRANSPORT SYSTEM PERMEASE"/>
    <property type="match status" value="1"/>
</dbReference>
<reference evidence="7" key="2">
    <citation type="submission" date="2020-09" db="EMBL/GenBank/DDBJ databases">
        <authorList>
            <person name="Sun Q."/>
            <person name="Zhou Y."/>
        </authorList>
    </citation>
    <scope>NUCLEOTIDE SEQUENCE</scope>
    <source>
        <strain evidence="7">CGMCC 4.7278</strain>
    </source>
</reference>
<keyword evidence="5 6" id="KW-0472">Membrane</keyword>
<keyword evidence="8" id="KW-1185">Reference proteome</keyword>
<sequence>MFDTLIAGVVHGNAYALLAVGITLIFGVTNVINFAHGAVFAFGSILGWWLIAQQHTPLWLAIILVVAITAAVGILIDVIAVHPLRKAPAIAALLATVAAGLIIENLTQVVFGPDTRPFPHVLETNNFQLGGVRFGTSDVVMLAITLTVMAGLAGFLRFSRYGLAIRATAQDPDAAAQMGIGVARIQLLAFAIASGLGGLAGIFVGIYNSNISPTSGTLAGLTGFVAATIGGLGSIPGAVIGGFTLGILEAFGIYIFGDGYRDLITFGVLVAFLILRPGGLLAKVPAISAEPLTGTFLGLGRQLRVRWWQAVVVFAGVAVIVPLVANNYAITVGTQILAYAIIAVSMTLVAGSAGQLVIGQAGPIAIGAYTSAVLTTAHDWPFLAAAIAGGVLAAVVSSVLAAPLWNLNGHYVAIATLGIGIVIVAVIRNWESLTRGSYGIFGIPVPSILGYELADNTEIFLLDLSVLAITLAVVVGVQRSRLGVALRAVGADEVAAKSSGIPVRDYKALAFGLSALFSGIAGALLAHQYSYIDPTVFNLSMSLLIVTIIVLGGTGSPYGAVVGAIVLIGVPEALRLAPEARILLYGVVLLLIIRFRPQGVLVRKERVGVAV</sequence>
<keyword evidence="3 6" id="KW-0812">Transmembrane</keyword>
<dbReference type="EMBL" id="BMMW01000002">
    <property type="protein sequence ID" value="GGK51499.1"/>
    <property type="molecule type" value="Genomic_DNA"/>
</dbReference>
<feature type="transmembrane region" description="Helical" evidence="6">
    <location>
        <begin position="541"/>
        <end position="570"/>
    </location>
</feature>
<dbReference type="Proteomes" id="UP000612956">
    <property type="component" value="Unassembled WGS sequence"/>
</dbReference>
<feature type="transmembrane region" description="Helical" evidence="6">
    <location>
        <begin position="411"/>
        <end position="430"/>
    </location>
</feature>
<evidence type="ECO:0000256" key="3">
    <source>
        <dbReference type="ARBA" id="ARBA00022692"/>
    </source>
</evidence>
<protein>
    <submittedName>
        <fullName evidence="7">ABC transporter permease</fullName>
    </submittedName>
</protein>
<feature type="transmembrane region" description="Helical" evidence="6">
    <location>
        <begin position="187"/>
        <end position="207"/>
    </location>
</feature>
<dbReference type="CDD" id="cd06581">
    <property type="entry name" value="TM_PBP1_LivM_like"/>
    <property type="match status" value="1"/>
</dbReference>
<evidence type="ECO:0000256" key="6">
    <source>
        <dbReference type="SAM" id="Phobius"/>
    </source>
</evidence>
<evidence type="ECO:0000256" key="5">
    <source>
        <dbReference type="ARBA" id="ARBA00023136"/>
    </source>
</evidence>
<keyword evidence="4 6" id="KW-1133">Transmembrane helix</keyword>
<dbReference type="GO" id="GO:0015658">
    <property type="term" value="F:branched-chain amino acid transmembrane transporter activity"/>
    <property type="evidence" value="ECO:0007669"/>
    <property type="project" value="InterPro"/>
</dbReference>
<feature type="transmembrane region" description="Helical" evidence="6">
    <location>
        <begin position="508"/>
        <end position="529"/>
    </location>
</feature>
<keyword evidence="2" id="KW-1003">Cell membrane</keyword>
<feature type="transmembrane region" description="Helical" evidence="6">
    <location>
        <begin position="34"/>
        <end position="52"/>
    </location>
</feature>
<feature type="transmembrane region" description="Helical" evidence="6">
    <location>
        <begin position="6"/>
        <end position="27"/>
    </location>
</feature>
<dbReference type="Pfam" id="PF02653">
    <property type="entry name" value="BPD_transp_2"/>
    <property type="match status" value="2"/>
</dbReference>
<evidence type="ECO:0000256" key="1">
    <source>
        <dbReference type="ARBA" id="ARBA00004651"/>
    </source>
</evidence>
<feature type="transmembrane region" description="Helical" evidence="6">
    <location>
        <begin position="307"/>
        <end position="330"/>
    </location>
</feature>
<comment type="subcellular location">
    <subcellularLocation>
        <location evidence="1">Cell membrane</location>
        <topology evidence="1">Multi-pass membrane protein</topology>
    </subcellularLocation>
</comment>
<feature type="transmembrane region" description="Helical" evidence="6">
    <location>
        <begin position="90"/>
        <end position="111"/>
    </location>
</feature>
<feature type="transmembrane region" description="Helical" evidence="6">
    <location>
        <begin position="380"/>
        <end position="405"/>
    </location>
</feature>
<feature type="transmembrane region" description="Helical" evidence="6">
    <location>
        <begin position="336"/>
        <end position="359"/>
    </location>
</feature>
<feature type="transmembrane region" description="Helical" evidence="6">
    <location>
        <begin position="131"/>
        <end position="156"/>
    </location>
</feature>
<accession>A0A917V984</accession>
<dbReference type="InterPro" id="IPR001851">
    <property type="entry name" value="ABC_transp_permease"/>
</dbReference>
<feature type="transmembrane region" description="Helical" evidence="6">
    <location>
        <begin position="263"/>
        <end position="286"/>
    </location>
</feature>